<dbReference type="AlphaFoldDB" id="A0A833QKZ6"/>
<comment type="caution">
    <text evidence="3">The sequence shown here is derived from an EMBL/GenBank/DDBJ whole genome shotgun (WGS) entry which is preliminary data.</text>
</comment>
<dbReference type="GO" id="GO:0006508">
    <property type="term" value="P:proteolysis"/>
    <property type="evidence" value="ECO:0007669"/>
    <property type="project" value="InterPro"/>
</dbReference>
<evidence type="ECO:0000313" key="4">
    <source>
        <dbReference type="Proteomes" id="UP000623129"/>
    </source>
</evidence>
<keyword evidence="1 3" id="KW-0378">Hydrolase</keyword>
<dbReference type="InterPro" id="IPR052370">
    <property type="entry name" value="Meta-cleavage_hydrolase"/>
</dbReference>
<dbReference type="PANTHER" id="PTHR43139">
    <property type="entry name" value="SI:DKEY-122A22.2"/>
    <property type="match status" value="1"/>
</dbReference>
<evidence type="ECO:0000256" key="1">
    <source>
        <dbReference type="ARBA" id="ARBA00022801"/>
    </source>
</evidence>
<feature type="domain" description="AB hydrolase-1" evidence="2">
    <location>
        <begin position="51"/>
        <end position="287"/>
    </location>
</feature>
<dbReference type="Pfam" id="PF00561">
    <property type="entry name" value="Abhydrolase_1"/>
    <property type="match status" value="1"/>
</dbReference>
<name>A0A833QKZ6_9POAL</name>
<sequence length="299" mass="33424">MACCVSITACCDRYYDAIFNAAGLRSSAISLSDGTSIHLWSPQYPNPSSRPAIVLIHGFGASATWQWASYLRPLIRSGFDLYVPDLIFFGGSFSPSPDRSDYYQARSVVSVLDRLGVNRFGLVGVSYGGFVSYRIAELYPERVQRVMLVCAGVCLEDSDLAAGLFVVSNVADAAELLVPRRPDKLRDLVRLTFVKPPRVMPTCFIRDYIQVMCTEYAQEKTELLQSLIQDRKISSLPKITPPTLIVWGEEDKVFPLELAHRLKRHLGENSQLVTIKEAGHAVNLEKPKEVCKHIINFFS</sequence>
<evidence type="ECO:0000259" key="2">
    <source>
        <dbReference type="Pfam" id="PF00561"/>
    </source>
</evidence>
<accession>A0A833QKZ6</accession>
<dbReference type="OrthoDB" id="6431331at2759"/>
<dbReference type="PANTHER" id="PTHR43139:SF59">
    <property type="entry name" value="ALPHA_BETA-HYDROLASES SUPERFAMILY PROTEIN"/>
    <property type="match status" value="1"/>
</dbReference>
<dbReference type="EMBL" id="SWLB01000028">
    <property type="protein sequence ID" value="KAF3320809.1"/>
    <property type="molecule type" value="Genomic_DNA"/>
</dbReference>
<gene>
    <name evidence="3" type="ORF">FCM35_KLT14943</name>
</gene>
<dbReference type="SUPFAM" id="SSF53474">
    <property type="entry name" value="alpha/beta-Hydrolases"/>
    <property type="match status" value="1"/>
</dbReference>
<dbReference type="Gene3D" id="3.40.50.1820">
    <property type="entry name" value="alpha/beta hydrolase"/>
    <property type="match status" value="1"/>
</dbReference>
<proteinExistence type="predicted"/>
<reference evidence="3" key="1">
    <citation type="submission" date="2020-01" db="EMBL/GenBank/DDBJ databases">
        <title>Genome sequence of Kobresia littledalei, the first chromosome-level genome in the family Cyperaceae.</title>
        <authorList>
            <person name="Qu G."/>
        </authorList>
    </citation>
    <scope>NUCLEOTIDE SEQUENCE</scope>
    <source>
        <strain evidence="3">C.B.Clarke</strain>
        <tissue evidence="3">Leaf</tissue>
    </source>
</reference>
<dbReference type="PRINTS" id="PR00111">
    <property type="entry name" value="ABHYDROLASE"/>
</dbReference>
<dbReference type="PROSITE" id="PS00708">
    <property type="entry name" value="PRO_ENDOPEP_SER"/>
    <property type="match status" value="1"/>
</dbReference>
<dbReference type="GO" id="GO:0004252">
    <property type="term" value="F:serine-type endopeptidase activity"/>
    <property type="evidence" value="ECO:0007669"/>
    <property type="project" value="InterPro"/>
</dbReference>
<dbReference type="PRINTS" id="PR00412">
    <property type="entry name" value="EPOXHYDRLASE"/>
</dbReference>
<dbReference type="InterPro" id="IPR000639">
    <property type="entry name" value="Epox_hydrolase-like"/>
</dbReference>
<protein>
    <submittedName>
        <fullName evidence="3">Hydrolase YugF</fullName>
    </submittedName>
</protein>
<dbReference type="Proteomes" id="UP000623129">
    <property type="component" value="Unassembled WGS sequence"/>
</dbReference>
<dbReference type="InterPro" id="IPR002471">
    <property type="entry name" value="Pept_S9_AS"/>
</dbReference>
<keyword evidence="4" id="KW-1185">Reference proteome</keyword>
<dbReference type="InterPro" id="IPR000073">
    <property type="entry name" value="AB_hydrolase_1"/>
</dbReference>
<dbReference type="InterPro" id="IPR029058">
    <property type="entry name" value="AB_hydrolase_fold"/>
</dbReference>
<evidence type="ECO:0000313" key="3">
    <source>
        <dbReference type="EMBL" id="KAF3320809.1"/>
    </source>
</evidence>
<organism evidence="3 4">
    <name type="scientific">Carex littledalei</name>
    <dbReference type="NCBI Taxonomy" id="544730"/>
    <lineage>
        <taxon>Eukaryota</taxon>
        <taxon>Viridiplantae</taxon>
        <taxon>Streptophyta</taxon>
        <taxon>Embryophyta</taxon>
        <taxon>Tracheophyta</taxon>
        <taxon>Spermatophyta</taxon>
        <taxon>Magnoliopsida</taxon>
        <taxon>Liliopsida</taxon>
        <taxon>Poales</taxon>
        <taxon>Cyperaceae</taxon>
        <taxon>Cyperoideae</taxon>
        <taxon>Cariceae</taxon>
        <taxon>Carex</taxon>
        <taxon>Carex subgen. Euthyceras</taxon>
    </lineage>
</organism>